<dbReference type="InterPro" id="IPR013103">
    <property type="entry name" value="RVT_2"/>
</dbReference>
<proteinExistence type="predicted"/>
<accession>A0A371EWJ3</accession>
<reference evidence="2" key="1">
    <citation type="submission" date="2018-05" db="EMBL/GenBank/DDBJ databases">
        <title>Draft genome of Mucuna pruriens seed.</title>
        <authorList>
            <person name="Nnadi N.E."/>
            <person name="Vos R."/>
            <person name="Hasami M.H."/>
            <person name="Devisetty U.K."/>
            <person name="Aguiy J.C."/>
        </authorList>
    </citation>
    <scope>NUCLEOTIDE SEQUENCE [LARGE SCALE GENOMIC DNA]</scope>
    <source>
        <strain evidence="2">JCA_2017</strain>
    </source>
</reference>
<sequence>MAMLELEFYKEVKVIKIYEEQPQGFIEKGNDVKVSRLQKVLYGLKQAPQAWYSKIDQYFTSQEFRRSKSEPTIYYIKTQGQLDTLIVSI</sequence>
<keyword evidence="3" id="KW-1185">Reference proteome</keyword>
<dbReference type="AlphaFoldDB" id="A0A371EWJ3"/>
<dbReference type="OrthoDB" id="413361at2759"/>
<protein>
    <recommendedName>
        <fullName evidence="1">Reverse transcriptase Ty1/copia-type domain-containing protein</fullName>
    </recommendedName>
</protein>
<comment type="caution">
    <text evidence="2">The sequence shown here is derived from an EMBL/GenBank/DDBJ whole genome shotgun (WGS) entry which is preliminary data.</text>
</comment>
<dbReference type="EMBL" id="QJKJ01011708">
    <property type="protein sequence ID" value="RDX70428.1"/>
    <property type="molecule type" value="Genomic_DNA"/>
</dbReference>
<feature type="domain" description="Reverse transcriptase Ty1/copia-type" evidence="1">
    <location>
        <begin position="16"/>
        <end position="88"/>
    </location>
</feature>
<evidence type="ECO:0000313" key="2">
    <source>
        <dbReference type="EMBL" id="RDX70428.1"/>
    </source>
</evidence>
<name>A0A371EWJ3_MUCPR</name>
<evidence type="ECO:0000313" key="3">
    <source>
        <dbReference type="Proteomes" id="UP000257109"/>
    </source>
</evidence>
<organism evidence="2 3">
    <name type="scientific">Mucuna pruriens</name>
    <name type="common">Velvet bean</name>
    <name type="synonym">Dolichos pruriens</name>
    <dbReference type="NCBI Taxonomy" id="157652"/>
    <lineage>
        <taxon>Eukaryota</taxon>
        <taxon>Viridiplantae</taxon>
        <taxon>Streptophyta</taxon>
        <taxon>Embryophyta</taxon>
        <taxon>Tracheophyta</taxon>
        <taxon>Spermatophyta</taxon>
        <taxon>Magnoliopsida</taxon>
        <taxon>eudicotyledons</taxon>
        <taxon>Gunneridae</taxon>
        <taxon>Pentapetalae</taxon>
        <taxon>rosids</taxon>
        <taxon>fabids</taxon>
        <taxon>Fabales</taxon>
        <taxon>Fabaceae</taxon>
        <taxon>Papilionoideae</taxon>
        <taxon>50 kb inversion clade</taxon>
        <taxon>NPAAA clade</taxon>
        <taxon>indigoferoid/millettioid clade</taxon>
        <taxon>Phaseoleae</taxon>
        <taxon>Mucuna</taxon>
    </lineage>
</organism>
<gene>
    <name evidence="2" type="ORF">CR513_50319</name>
</gene>
<dbReference type="Pfam" id="PF07727">
    <property type="entry name" value="RVT_2"/>
    <property type="match status" value="1"/>
</dbReference>
<dbReference type="Proteomes" id="UP000257109">
    <property type="component" value="Unassembled WGS sequence"/>
</dbReference>
<evidence type="ECO:0000259" key="1">
    <source>
        <dbReference type="Pfam" id="PF07727"/>
    </source>
</evidence>
<feature type="non-terminal residue" evidence="2">
    <location>
        <position position="1"/>
    </location>
</feature>